<dbReference type="AlphaFoldDB" id="A0A448XD79"/>
<evidence type="ECO:0000313" key="1">
    <source>
        <dbReference type="EMBL" id="VEL33981.1"/>
    </source>
</evidence>
<gene>
    <name evidence="1" type="ORF">PXEA_LOCUS27421</name>
</gene>
<dbReference type="Proteomes" id="UP000784294">
    <property type="component" value="Unassembled WGS sequence"/>
</dbReference>
<evidence type="ECO:0000313" key="2">
    <source>
        <dbReference type="Proteomes" id="UP000784294"/>
    </source>
</evidence>
<keyword evidence="2" id="KW-1185">Reference proteome</keyword>
<sequence length="276" mass="31188">MQEEFAISLSATKGYVLSNNKLETSADPTPTMPHCTCSVLKTDAIETGLLVGADMRETSHQNDHIMCECGNGISKTIEVNNPTFERDSRSFDLSKQDHHFDTDFIINGCENQVSSFDNSRKDVMGESNLCLNSGSFVASYEDTLASPLPITIRNGVEKTLNVDVKEEGWKCTGLMDREEEKELPVSTLKSVNGGRALNASLICKKWRTRRFALQTNDISDLAYKLNEDKTSLSIQHDETHYEQSVETMIENNQPQYQDFRGLQHPECCQQVWKERF</sequence>
<comment type="caution">
    <text evidence="1">The sequence shown here is derived from an EMBL/GenBank/DDBJ whole genome shotgun (WGS) entry which is preliminary data.</text>
</comment>
<organism evidence="1 2">
    <name type="scientific">Protopolystoma xenopodis</name>
    <dbReference type="NCBI Taxonomy" id="117903"/>
    <lineage>
        <taxon>Eukaryota</taxon>
        <taxon>Metazoa</taxon>
        <taxon>Spiralia</taxon>
        <taxon>Lophotrochozoa</taxon>
        <taxon>Platyhelminthes</taxon>
        <taxon>Monogenea</taxon>
        <taxon>Polyopisthocotylea</taxon>
        <taxon>Polystomatidea</taxon>
        <taxon>Polystomatidae</taxon>
        <taxon>Protopolystoma</taxon>
    </lineage>
</organism>
<dbReference type="EMBL" id="CAAALY010246770">
    <property type="protein sequence ID" value="VEL33981.1"/>
    <property type="molecule type" value="Genomic_DNA"/>
</dbReference>
<accession>A0A448XD79</accession>
<name>A0A448XD79_9PLAT</name>
<reference evidence="1" key="1">
    <citation type="submission" date="2018-11" db="EMBL/GenBank/DDBJ databases">
        <authorList>
            <consortium name="Pathogen Informatics"/>
        </authorList>
    </citation>
    <scope>NUCLEOTIDE SEQUENCE</scope>
</reference>
<proteinExistence type="predicted"/>
<protein>
    <submittedName>
        <fullName evidence="1">Uncharacterized protein</fullName>
    </submittedName>
</protein>